<reference evidence="4" key="1">
    <citation type="submission" date="2012-06" db="EMBL/GenBank/DDBJ databases">
        <title>The complete genome of Flexibacter litoralis DSM 6794.</title>
        <authorList>
            <person name="Lucas S."/>
            <person name="Copeland A."/>
            <person name="Lapidus A."/>
            <person name="Glavina del Rio T."/>
            <person name="Dalin E."/>
            <person name="Tice H."/>
            <person name="Bruce D."/>
            <person name="Goodwin L."/>
            <person name="Pitluck S."/>
            <person name="Peters L."/>
            <person name="Ovchinnikova G."/>
            <person name="Lu M."/>
            <person name="Kyrpides N."/>
            <person name="Mavromatis K."/>
            <person name="Ivanova N."/>
            <person name="Brettin T."/>
            <person name="Detter J.C."/>
            <person name="Han C."/>
            <person name="Larimer F."/>
            <person name="Land M."/>
            <person name="Hauser L."/>
            <person name="Markowitz V."/>
            <person name="Cheng J.-F."/>
            <person name="Hugenholtz P."/>
            <person name="Woyke T."/>
            <person name="Wu D."/>
            <person name="Spring S."/>
            <person name="Lang E."/>
            <person name="Kopitz M."/>
            <person name="Brambilla E."/>
            <person name="Klenk H.-P."/>
            <person name="Eisen J.A."/>
        </authorList>
    </citation>
    <scope>NUCLEOTIDE SEQUENCE [LARGE SCALE GENOMIC DNA]</scope>
    <source>
        <strain evidence="4">ATCC 23117 / DSM 6794 / NBRC 15988 / NCIMB 1366 / Sio-4</strain>
    </source>
</reference>
<evidence type="ECO:0000256" key="1">
    <source>
        <dbReference type="PIRSR" id="PIRSR620023-1"/>
    </source>
</evidence>
<dbReference type="eggNOG" id="COG3980">
    <property type="taxonomic scope" value="Bacteria"/>
</dbReference>
<organism evidence="3 4">
    <name type="scientific">Bernardetia litoralis (strain ATCC 23117 / DSM 6794 / NBRC 15988 / NCIMB 1366 / Fx l1 / Sio-4)</name>
    <name type="common">Flexibacter litoralis</name>
    <dbReference type="NCBI Taxonomy" id="880071"/>
    <lineage>
        <taxon>Bacteria</taxon>
        <taxon>Pseudomonadati</taxon>
        <taxon>Bacteroidota</taxon>
        <taxon>Cytophagia</taxon>
        <taxon>Cytophagales</taxon>
        <taxon>Bernardetiaceae</taxon>
        <taxon>Bernardetia</taxon>
    </lineage>
</organism>
<dbReference type="AlphaFoldDB" id="I4APG9"/>
<dbReference type="HOGENOM" id="CLU_023406_1_0_10"/>
<dbReference type="InterPro" id="IPR020023">
    <property type="entry name" value="PseG"/>
</dbReference>
<proteinExistence type="predicted"/>
<keyword evidence="4" id="KW-1185">Reference proteome</keyword>
<dbReference type="STRING" id="880071.Fleli_3535"/>
<feature type="active site" description="Proton acceptor" evidence="1">
    <location>
        <position position="18"/>
    </location>
</feature>
<feature type="binding site" evidence="2">
    <location>
        <position position="155"/>
    </location>
    <ligand>
        <name>substrate</name>
    </ligand>
</feature>
<sequence>MTKIYFRADANSQIGWGHIVRCMALADMLISDADSIFECIFLVQNPSITLQNQIKEKFELIILKETTNFLEEAHFITQKYLQDDSIIVLDHYQIQTEYQRIIKENCNSKIVCIDDMNSWHFLVDIIINHGGNKLEKYSCEKYTKLLVGMEYALLRQPFLKAALKKREIKKIETVFICFGGADIYNLTNKVVELVLNFDFIKKINVVVTSDFPFLKELHKLISEHSIITIHQNLDAQKMTNIMQKSDLAFAPASSLSLELLATQPFIILGKSADNQATIYQELISYPQIKGIGEWQNLNWKELKSEFSQICKQFCLETIPIIPNLAPSKIKKEFKKL</sequence>
<dbReference type="NCBIfam" id="TIGR03590">
    <property type="entry name" value="PseG"/>
    <property type="match status" value="1"/>
</dbReference>
<dbReference type="Gene3D" id="3.40.50.11190">
    <property type="match status" value="1"/>
</dbReference>
<dbReference type="PATRIC" id="fig|880071.3.peg.3542"/>
<evidence type="ECO:0000313" key="3">
    <source>
        <dbReference type="EMBL" id="AFM05854.1"/>
    </source>
</evidence>
<dbReference type="KEGG" id="fli:Fleli_3535"/>
<dbReference type="EMBL" id="CP003345">
    <property type="protein sequence ID" value="AFM05854.1"/>
    <property type="molecule type" value="Genomic_DNA"/>
</dbReference>
<evidence type="ECO:0000313" key="4">
    <source>
        <dbReference type="Proteomes" id="UP000006054"/>
    </source>
</evidence>
<evidence type="ECO:0000256" key="2">
    <source>
        <dbReference type="PIRSR" id="PIRSR620023-2"/>
    </source>
</evidence>
<dbReference type="RefSeq" id="WP_014799279.1">
    <property type="nucleotide sequence ID" value="NC_018018.1"/>
</dbReference>
<gene>
    <name evidence="3" type="ordered locus">Fleli_3535</name>
</gene>
<dbReference type="Proteomes" id="UP000006054">
    <property type="component" value="Chromosome"/>
</dbReference>
<accession>I4APG9</accession>
<feature type="binding site" evidence="2">
    <location>
        <position position="258"/>
    </location>
    <ligand>
        <name>substrate</name>
    </ligand>
</feature>
<dbReference type="OrthoDB" id="6290225at2"/>
<protein>
    <submittedName>
        <fullName evidence="3">Pseudaminic acid biosynthesis-associated protein PseG</fullName>
    </submittedName>
</protein>
<feature type="binding site" evidence="2">
    <location>
        <begin position="253"/>
        <end position="254"/>
    </location>
    <ligand>
        <name>substrate</name>
    </ligand>
</feature>
<name>I4APG9_BERLS</name>
<dbReference type="Gene3D" id="3.40.50.2000">
    <property type="entry name" value="Glycogen Phosphorylase B"/>
    <property type="match status" value="1"/>
</dbReference>